<dbReference type="PANTHER" id="PTHR43787">
    <property type="entry name" value="FEMO COFACTOR BIOSYNTHESIS PROTEIN NIFB-RELATED"/>
    <property type="match status" value="1"/>
</dbReference>
<keyword evidence="2" id="KW-0479">Metal-binding</keyword>
<comment type="caution">
    <text evidence="4">The sequence shown here is derived from an EMBL/GenBank/DDBJ whole genome shotgun (WGS) entry which is preliminary data.</text>
</comment>
<evidence type="ECO:0000313" key="5">
    <source>
        <dbReference type="Proteomes" id="UP000736583"/>
    </source>
</evidence>
<dbReference type="Pfam" id="PF04055">
    <property type="entry name" value="Radical_SAM"/>
    <property type="match status" value="1"/>
</dbReference>
<keyword evidence="5" id="KW-1185">Reference proteome</keyword>
<dbReference type="PROSITE" id="PS51918">
    <property type="entry name" value="RADICAL_SAM"/>
    <property type="match status" value="1"/>
</dbReference>
<keyword evidence="2" id="KW-0408">Iron</keyword>
<dbReference type="Proteomes" id="UP000736583">
    <property type="component" value="Unassembled WGS sequence"/>
</dbReference>
<organism evidence="4 5">
    <name type="scientific">Clostridium simiarum</name>
    <dbReference type="NCBI Taxonomy" id="2841506"/>
    <lineage>
        <taxon>Bacteria</taxon>
        <taxon>Bacillati</taxon>
        <taxon>Bacillota</taxon>
        <taxon>Clostridia</taxon>
        <taxon>Eubacteriales</taxon>
        <taxon>Clostridiaceae</taxon>
        <taxon>Clostridium</taxon>
    </lineage>
</organism>
<dbReference type="NCBIfam" id="TIGR04085">
    <property type="entry name" value="rSAM_more_4Fe4S"/>
    <property type="match status" value="1"/>
</dbReference>
<gene>
    <name evidence="4" type="ORF">KQI89_14925</name>
</gene>
<dbReference type="InterPro" id="IPR023885">
    <property type="entry name" value="4Fe4S-binding_SPASM_dom"/>
</dbReference>
<dbReference type="SFLD" id="SFLDG01067">
    <property type="entry name" value="SPASM/twitch_domain_containing"/>
    <property type="match status" value="1"/>
</dbReference>
<name>A0ABS6F3E7_9CLOT</name>
<evidence type="ECO:0000256" key="1">
    <source>
        <dbReference type="ARBA" id="ARBA00001966"/>
    </source>
</evidence>
<dbReference type="EMBL" id="JAHLQL010000006">
    <property type="protein sequence ID" value="MBU5593042.1"/>
    <property type="molecule type" value="Genomic_DNA"/>
</dbReference>
<keyword evidence="2" id="KW-0411">Iron-sulfur</keyword>
<dbReference type="CDD" id="cd01335">
    <property type="entry name" value="Radical_SAM"/>
    <property type="match status" value="1"/>
</dbReference>
<feature type="domain" description="Radical SAM core" evidence="3">
    <location>
        <begin position="88"/>
        <end position="303"/>
    </location>
</feature>
<reference evidence="4 5" key="1">
    <citation type="submission" date="2021-06" db="EMBL/GenBank/DDBJ databases">
        <authorList>
            <person name="Sun Q."/>
            <person name="Li D."/>
        </authorList>
    </citation>
    <scope>NUCLEOTIDE SEQUENCE [LARGE SCALE GENOMIC DNA]</scope>
    <source>
        <strain evidence="4 5">MSJ-4</strain>
    </source>
</reference>
<dbReference type="InterPro" id="IPR007197">
    <property type="entry name" value="rSAM"/>
</dbReference>
<dbReference type="InterPro" id="IPR006638">
    <property type="entry name" value="Elp3/MiaA/NifB-like_rSAM"/>
</dbReference>
<comment type="cofactor">
    <cofactor evidence="1">
        <name>[4Fe-4S] cluster</name>
        <dbReference type="ChEBI" id="CHEBI:49883"/>
    </cofactor>
</comment>
<dbReference type="PANTHER" id="PTHR43787:SF3">
    <property type="entry name" value="ARYLSULFATASE REGULATORY PROTEIN"/>
    <property type="match status" value="1"/>
</dbReference>
<dbReference type="RefSeq" id="WP_216457730.1">
    <property type="nucleotide sequence ID" value="NZ_JAHLQL010000006.1"/>
</dbReference>
<proteinExistence type="predicted"/>
<evidence type="ECO:0000313" key="4">
    <source>
        <dbReference type="EMBL" id="MBU5593042.1"/>
    </source>
</evidence>
<dbReference type="SMART" id="SM00729">
    <property type="entry name" value="Elp3"/>
    <property type="match status" value="1"/>
</dbReference>
<evidence type="ECO:0000259" key="3">
    <source>
        <dbReference type="PROSITE" id="PS51918"/>
    </source>
</evidence>
<accession>A0ABS6F3E7</accession>
<dbReference type="SFLD" id="SFLDS00029">
    <property type="entry name" value="Radical_SAM"/>
    <property type="match status" value="1"/>
</dbReference>
<evidence type="ECO:0000256" key="2">
    <source>
        <dbReference type="ARBA" id="ARBA00022485"/>
    </source>
</evidence>
<sequence length="425" mass="49954">MKQSKYNTFFELDDLDQDKHVLYNTLHRKYLILNNEDKYLVDSLLTNLERETFNLEETDYLKKLATIGSIIPNEYIELNQLKFLYNQYKFNNNVFHIILNPTLNCNFRCSYCYEEHKTESFNEEIMNRIIKLVERKSSEENKIQVAWFGGEPLLEFDKIKHLTDMFKNICSNNNCLYEAKIITNGYLLNDKNIKKLKDLNITNAQITLDGTKEYHDKKRHLQNGEGTYEKVKESCINILKNDIKLTLRVNIDEENYEDISNLFNVIPDIYKKNVNFQASNLFQQKENLNFYLLYKKIIDNGFSFNDSSNRLIKCEAATPNAVTIYPDGKLTFCSLAAEEGNFFGNLDSDGRIKITNKELYYNFYSVDPFDTEICNDCIELPMCMGTCVFTRFKNKGKCTKTAGLSLQDRMKLHVYNDKHFKHVLK</sequence>
<protein>
    <submittedName>
        <fullName evidence="4">Radical SAM protein</fullName>
    </submittedName>
</protein>
<keyword evidence="2" id="KW-0004">4Fe-4S</keyword>